<reference evidence="2" key="1">
    <citation type="submission" date="2021-06" db="EMBL/GenBank/DDBJ databases">
        <authorList>
            <person name="Kallberg Y."/>
            <person name="Tangrot J."/>
            <person name="Rosling A."/>
        </authorList>
    </citation>
    <scope>NUCLEOTIDE SEQUENCE</scope>
    <source>
        <strain evidence="2">FL130A</strain>
    </source>
</reference>
<dbReference type="Proteomes" id="UP000789508">
    <property type="component" value="Unassembled WGS sequence"/>
</dbReference>
<feature type="transmembrane region" description="Helical" evidence="1">
    <location>
        <begin position="124"/>
        <end position="143"/>
    </location>
</feature>
<evidence type="ECO:0000313" key="3">
    <source>
        <dbReference type="Proteomes" id="UP000789508"/>
    </source>
</evidence>
<evidence type="ECO:0000313" key="2">
    <source>
        <dbReference type="EMBL" id="CAG8615631.1"/>
    </source>
</evidence>
<feature type="transmembrane region" description="Helical" evidence="1">
    <location>
        <begin position="221"/>
        <end position="245"/>
    </location>
</feature>
<name>A0A9N9CXY2_9GLOM</name>
<feature type="transmembrane region" description="Helical" evidence="1">
    <location>
        <begin position="257"/>
        <end position="277"/>
    </location>
</feature>
<keyword evidence="1" id="KW-0472">Membrane</keyword>
<evidence type="ECO:0000256" key="1">
    <source>
        <dbReference type="SAM" id="Phobius"/>
    </source>
</evidence>
<comment type="caution">
    <text evidence="2">The sequence shown here is derived from an EMBL/GenBank/DDBJ whole genome shotgun (WGS) entry which is preliminary data.</text>
</comment>
<keyword evidence="1" id="KW-1133">Transmembrane helix</keyword>
<organism evidence="2 3">
    <name type="scientific">Ambispora leptoticha</name>
    <dbReference type="NCBI Taxonomy" id="144679"/>
    <lineage>
        <taxon>Eukaryota</taxon>
        <taxon>Fungi</taxon>
        <taxon>Fungi incertae sedis</taxon>
        <taxon>Mucoromycota</taxon>
        <taxon>Glomeromycotina</taxon>
        <taxon>Glomeromycetes</taxon>
        <taxon>Archaeosporales</taxon>
        <taxon>Ambisporaceae</taxon>
        <taxon>Ambispora</taxon>
    </lineage>
</organism>
<proteinExistence type="predicted"/>
<accession>A0A9N9CXY2</accession>
<feature type="transmembrane region" description="Helical" evidence="1">
    <location>
        <begin position="39"/>
        <end position="58"/>
    </location>
</feature>
<dbReference type="AlphaFoldDB" id="A0A9N9CXY2"/>
<dbReference type="OrthoDB" id="2416917at2759"/>
<feature type="transmembrane region" description="Helical" evidence="1">
    <location>
        <begin position="6"/>
        <end position="27"/>
    </location>
</feature>
<gene>
    <name evidence="2" type="ORF">ALEPTO_LOCUS8745</name>
</gene>
<keyword evidence="3" id="KW-1185">Reference proteome</keyword>
<protein>
    <submittedName>
        <fullName evidence="2">1515_t:CDS:1</fullName>
    </submittedName>
</protein>
<dbReference type="EMBL" id="CAJVPS010005494">
    <property type="protein sequence ID" value="CAG8615631.1"/>
    <property type="molecule type" value="Genomic_DNA"/>
</dbReference>
<feature type="transmembrane region" description="Helical" evidence="1">
    <location>
        <begin position="178"/>
        <end position="200"/>
    </location>
</feature>
<sequence>MLLSKPQIGIYAVYIITTTFSVTTHWNKKLANLPKFLKFLFNFSGLFRTVLILLSVSTTELLEYNDFSSNRYIDSDSNNLFLSYSLVYFLLIESIRILNSVFKLSFVAFLIWRLEQIHDSRFDVRVGIFLFTAMAAGQLLQLFTCQRPQFIGQGIDNYYCWNFAEISEVQQMQPLPHWPFLILDLLFELFFTLRLTKFLINANTNTTLLPENMRKPKQRTVFTAVIVWNSLRLLTSVPLIILSAYEVPLRAKYVKDTTIFIGIFALLNATLTIVMTFDTETVRFFEGSPCHDNNDDDRYEELERRDLLINDVEILMASYPTSEINSSDEEIAKNT</sequence>
<keyword evidence="1" id="KW-0812">Transmembrane</keyword>
<feature type="transmembrane region" description="Helical" evidence="1">
    <location>
        <begin position="86"/>
        <end position="112"/>
    </location>
</feature>